<dbReference type="EMBL" id="CP000860">
    <property type="protein sequence ID" value="ACA60183.1"/>
    <property type="molecule type" value="Genomic_DNA"/>
</dbReference>
<dbReference type="Proteomes" id="UP000008544">
    <property type="component" value="Chromosome"/>
</dbReference>
<name>B1I6T8_DESAP</name>
<sequence>MRIGWLLPGFTRLCTVLTPSFGATGATDAFLVAFLIPYAFYGVVGLALATVIVPQNLGGC</sequence>
<feature type="transmembrane region" description="Helical" evidence="1">
    <location>
        <begin position="32"/>
        <end position="53"/>
    </location>
</feature>
<dbReference type="KEGG" id="dau:Daud_1683"/>
<evidence type="ECO:0000256" key="1">
    <source>
        <dbReference type="SAM" id="Phobius"/>
    </source>
</evidence>
<gene>
    <name evidence="2" type="ordered locus">Daud_1683</name>
</gene>
<dbReference type="HOGENOM" id="CLU_2933792_0_0_9"/>
<reference evidence="3" key="1">
    <citation type="submission" date="2007-10" db="EMBL/GenBank/DDBJ databases">
        <title>Complete sequence of chromosome of Desulforudis audaxviator MP104C.</title>
        <authorList>
            <person name="Copeland A."/>
            <person name="Lucas S."/>
            <person name="Lapidus A."/>
            <person name="Barry K."/>
            <person name="Glavina del Rio T."/>
            <person name="Dalin E."/>
            <person name="Tice H."/>
            <person name="Bruce D."/>
            <person name="Pitluck S."/>
            <person name="Lowry S.R."/>
            <person name="Larimer F."/>
            <person name="Land M.L."/>
            <person name="Hauser L."/>
            <person name="Kyrpides N."/>
            <person name="Ivanova N.N."/>
            <person name="Richardson P."/>
        </authorList>
    </citation>
    <scope>NUCLEOTIDE SEQUENCE [LARGE SCALE GENOMIC DNA]</scope>
    <source>
        <strain evidence="3">MP104C</strain>
    </source>
</reference>
<accession>B1I6T8</accession>
<organism evidence="2 3">
    <name type="scientific">Desulforudis audaxviator (strain MP104C)</name>
    <dbReference type="NCBI Taxonomy" id="477974"/>
    <lineage>
        <taxon>Bacteria</taxon>
        <taxon>Bacillati</taxon>
        <taxon>Bacillota</taxon>
        <taxon>Clostridia</taxon>
        <taxon>Thermoanaerobacterales</taxon>
        <taxon>Candidatus Desulforudaceae</taxon>
        <taxon>Candidatus Desulforudis</taxon>
    </lineage>
</organism>
<keyword evidence="1" id="KW-0812">Transmembrane</keyword>
<keyword evidence="3" id="KW-1185">Reference proteome</keyword>
<keyword evidence="1" id="KW-1133">Transmembrane helix</keyword>
<protein>
    <submittedName>
        <fullName evidence="2">Uncharacterized protein</fullName>
    </submittedName>
</protein>
<evidence type="ECO:0000313" key="3">
    <source>
        <dbReference type="Proteomes" id="UP000008544"/>
    </source>
</evidence>
<reference evidence="2 3" key="2">
    <citation type="journal article" date="2008" name="Science">
        <title>Environmental genomics reveals a single-species ecosystem deep within Earth.</title>
        <authorList>
            <person name="Chivian D."/>
            <person name="Brodie E.L."/>
            <person name="Alm E.J."/>
            <person name="Culley D.E."/>
            <person name="Dehal P.S."/>
            <person name="Desantis T.Z."/>
            <person name="Gihring T.M."/>
            <person name="Lapidus A."/>
            <person name="Lin L.H."/>
            <person name="Lowry S.R."/>
            <person name="Moser D.P."/>
            <person name="Richardson P.M."/>
            <person name="Southam G."/>
            <person name="Wanger G."/>
            <person name="Pratt L.M."/>
            <person name="Andersen G.L."/>
            <person name="Hazen T.C."/>
            <person name="Brockman F.J."/>
            <person name="Arkin A.P."/>
            <person name="Onstott T.C."/>
        </authorList>
    </citation>
    <scope>NUCLEOTIDE SEQUENCE [LARGE SCALE GENOMIC DNA]</scope>
    <source>
        <strain evidence="2 3">MP104C</strain>
    </source>
</reference>
<evidence type="ECO:0000313" key="2">
    <source>
        <dbReference type="EMBL" id="ACA60183.1"/>
    </source>
</evidence>
<dbReference type="STRING" id="477974.Daud_1683"/>
<dbReference type="AlphaFoldDB" id="B1I6T8"/>
<keyword evidence="1" id="KW-0472">Membrane</keyword>
<proteinExistence type="predicted"/>